<dbReference type="InterPro" id="IPR044178">
    <property type="entry name" value="CYP28-like"/>
</dbReference>
<feature type="domain" description="PPIase cyclophilin-type" evidence="2">
    <location>
        <begin position="128"/>
        <end position="327"/>
    </location>
</feature>
<accession>A0A7S3C7Z4</accession>
<dbReference type="SUPFAM" id="SSF50891">
    <property type="entry name" value="Cyclophilin-like"/>
    <property type="match status" value="1"/>
</dbReference>
<name>A0A7S3C7Z4_9CHLO</name>
<evidence type="ECO:0000313" key="3">
    <source>
        <dbReference type="EMBL" id="CAE0187066.1"/>
    </source>
</evidence>
<dbReference type="PROSITE" id="PS50072">
    <property type="entry name" value="CSA_PPIASE_2"/>
    <property type="match status" value="1"/>
</dbReference>
<protein>
    <recommendedName>
        <fullName evidence="2">PPIase cyclophilin-type domain-containing protein</fullName>
    </recommendedName>
</protein>
<dbReference type="InterPro" id="IPR002130">
    <property type="entry name" value="Cyclophilin-type_PPIase_dom"/>
</dbReference>
<proteinExistence type="predicted"/>
<reference evidence="3" key="1">
    <citation type="submission" date="2021-01" db="EMBL/GenBank/DDBJ databases">
        <authorList>
            <person name="Corre E."/>
            <person name="Pelletier E."/>
            <person name="Niang G."/>
            <person name="Scheremetjew M."/>
            <person name="Finn R."/>
            <person name="Kale V."/>
            <person name="Holt S."/>
            <person name="Cochrane G."/>
            <person name="Meng A."/>
            <person name="Brown T."/>
            <person name="Cohen L."/>
        </authorList>
    </citation>
    <scope>NUCLEOTIDE SEQUENCE</scope>
    <source>
        <strain evidence="3">RCC1871</strain>
    </source>
</reference>
<gene>
    <name evidence="3" type="ORF">CROS1456_LOCUS132</name>
    <name evidence="4" type="ORF">CROS1456_LOCUS141</name>
</gene>
<dbReference type="GO" id="GO:0003755">
    <property type="term" value="F:peptidyl-prolyl cis-trans isomerase activity"/>
    <property type="evidence" value="ECO:0007669"/>
    <property type="project" value="InterPro"/>
</dbReference>
<dbReference type="EMBL" id="HBHZ01000160">
    <property type="protein sequence ID" value="CAE0187066.1"/>
    <property type="molecule type" value="Transcribed_RNA"/>
</dbReference>
<dbReference type="InterPro" id="IPR029000">
    <property type="entry name" value="Cyclophilin-like_dom_sf"/>
</dbReference>
<dbReference type="EMBL" id="HBHZ01000171">
    <property type="protein sequence ID" value="CAE0187075.1"/>
    <property type="molecule type" value="Transcribed_RNA"/>
</dbReference>
<evidence type="ECO:0000256" key="1">
    <source>
        <dbReference type="SAM" id="MobiDB-lite"/>
    </source>
</evidence>
<evidence type="ECO:0000259" key="2">
    <source>
        <dbReference type="PROSITE" id="PS50072"/>
    </source>
</evidence>
<dbReference type="Pfam" id="PF00160">
    <property type="entry name" value="Pro_isomerase"/>
    <property type="match status" value="1"/>
</dbReference>
<dbReference type="PANTHER" id="PTHR47875:SF1">
    <property type="entry name" value="PEPTIDYL-PROLYL CIS-TRANS ISOMERASE CYP28, CHLOROPLASTIC"/>
    <property type="match status" value="1"/>
</dbReference>
<dbReference type="GO" id="GO:0009507">
    <property type="term" value="C:chloroplast"/>
    <property type="evidence" value="ECO:0007669"/>
    <property type="project" value="TreeGrafter"/>
</dbReference>
<dbReference type="PROSITE" id="PS51257">
    <property type="entry name" value="PROKAR_LIPOPROTEIN"/>
    <property type="match status" value="1"/>
</dbReference>
<dbReference type="AlphaFoldDB" id="A0A7S3C7Z4"/>
<evidence type="ECO:0000313" key="4">
    <source>
        <dbReference type="EMBL" id="CAE0187075.1"/>
    </source>
</evidence>
<organism evidence="3">
    <name type="scientific">Chloropicon roscoffensis</name>
    <dbReference type="NCBI Taxonomy" id="1461544"/>
    <lineage>
        <taxon>Eukaryota</taxon>
        <taxon>Viridiplantae</taxon>
        <taxon>Chlorophyta</taxon>
        <taxon>Chloropicophyceae</taxon>
        <taxon>Chloropicales</taxon>
        <taxon>Chloropicaceae</taxon>
        <taxon>Chloropicon</taxon>
    </lineage>
</organism>
<dbReference type="PANTHER" id="PTHR47875">
    <property type="entry name" value="PEPTIDYL-PROLYL CIS-TRANS ISOMERASE CYP28, CHLOROPLASTIC"/>
    <property type="match status" value="1"/>
</dbReference>
<dbReference type="Gene3D" id="2.40.100.10">
    <property type="entry name" value="Cyclophilin-like"/>
    <property type="match status" value="1"/>
</dbReference>
<feature type="region of interest" description="Disordered" evidence="1">
    <location>
        <begin position="1"/>
        <end position="44"/>
    </location>
</feature>
<sequence>MEHWKGATGTWTGTGGGTSCLRRLPRSAGPREGRKKARSWGGTRTRRECCARGGVVSGEERLGGEAAGAKRRTFTLLGAAAAVSSLVRPAEAYELTEEDLAFTDTVYFDVGLCSTATKQDRTLGAKNIFCTERERAYLGRVEIGLYGNLVPESVAKFKGAVEAGAYDQTIVHKVLKGQFILAGKPGSRKYGEVELSEDEVGKTNGDLVKAKAFAVKAGARPGRVSLYLADDRSQLEAERRRVANVEFAVTTGPGPAPDLDDEAVVIGQVTKGFDVIAEISEVPTFQPNTNLKSFNKFAALLGDDRANNARGIWGKPRKAVIFSASGVVKAADTAAGEEAGPMPVP</sequence>